<protein>
    <submittedName>
        <fullName evidence="2">Uncharacterized protein</fullName>
    </submittedName>
</protein>
<accession>A0ABZ1D2G4</accession>
<evidence type="ECO:0000256" key="1">
    <source>
        <dbReference type="SAM" id="MobiDB-lite"/>
    </source>
</evidence>
<evidence type="ECO:0000313" key="2">
    <source>
        <dbReference type="EMBL" id="WRT67724.1"/>
    </source>
</evidence>
<proteinExistence type="predicted"/>
<reference evidence="2 3" key="1">
    <citation type="submission" date="2024-01" db="EMBL/GenBank/DDBJ databases">
        <title>Comparative genomics of Cryptococcus and Kwoniella reveals pathogenesis evolution and contrasting modes of karyotype evolution via chromosome fusion or intercentromeric recombination.</title>
        <authorList>
            <person name="Coelho M.A."/>
            <person name="David-Palma M."/>
            <person name="Shea T."/>
            <person name="Bowers K."/>
            <person name="McGinley-Smith S."/>
            <person name="Mohammad A.W."/>
            <person name="Gnirke A."/>
            <person name="Yurkov A.M."/>
            <person name="Nowrousian M."/>
            <person name="Sun S."/>
            <person name="Cuomo C.A."/>
            <person name="Heitman J."/>
        </authorList>
    </citation>
    <scope>NUCLEOTIDE SEQUENCE [LARGE SCALE GENOMIC DNA]</scope>
    <source>
        <strain evidence="2">CBS 11374</strain>
    </source>
</reference>
<organism evidence="2 3">
    <name type="scientific">Kwoniella shivajii</name>
    <dbReference type="NCBI Taxonomy" id="564305"/>
    <lineage>
        <taxon>Eukaryota</taxon>
        <taxon>Fungi</taxon>
        <taxon>Dikarya</taxon>
        <taxon>Basidiomycota</taxon>
        <taxon>Agaricomycotina</taxon>
        <taxon>Tremellomycetes</taxon>
        <taxon>Tremellales</taxon>
        <taxon>Cryptococcaceae</taxon>
        <taxon>Kwoniella</taxon>
    </lineage>
</organism>
<evidence type="ECO:0000313" key="3">
    <source>
        <dbReference type="Proteomes" id="UP001329825"/>
    </source>
</evidence>
<name>A0ABZ1D2G4_9TREE</name>
<dbReference type="EMBL" id="CP141886">
    <property type="protein sequence ID" value="WRT67724.1"/>
    <property type="molecule type" value="Genomic_DNA"/>
</dbReference>
<dbReference type="RefSeq" id="XP_062792464.1">
    <property type="nucleotide sequence ID" value="XM_062936413.1"/>
</dbReference>
<feature type="compositionally biased region" description="Pro residues" evidence="1">
    <location>
        <begin position="43"/>
        <end position="54"/>
    </location>
</feature>
<sequence>MSFIRPASMRLTAAPRAVMRPRVTPKRITAPAFRRTFATEVPPAQPTTQTPPPSSGGGGGSNAPMLIVLAAILGVGAGGYYYLKPVRDVAAIAHSGITSAKENAESLSGLTDYAKGFLPPGAFALYQALSSQPGGAGGFLASLKDKDLNDVLDEVKKHGGDDIKKVVEKVQKKVQESKGDISKIDWKSLASELKDDLPEGSQKMIETLIGKIPDKADFDALIKKAKDIGQDQLKQVEDSASKILKEVEKARKEGKDTADAFLKGLKEAAPADVDSLINQLKETAKKAGLPADTAEAWLKSKAKDGKVDAEALAKQVESRLKDAAKFIPGEPKDLIKQVDQLSPSLAKLLQQALQQADIVDEKGNRK</sequence>
<dbReference type="GeneID" id="87956827"/>
<keyword evidence="3" id="KW-1185">Reference proteome</keyword>
<gene>
    <name evidence="2" type="ORF">IL334_004696</name>
</gene>
<dbReference type="Proteomes" id="UP001329825">
    <property type="component" value="Chromosome 6"/>
</dbReference>
<feature type="region of interest" description="Disordered" evidence="1">
    <location>
        <begin position="36"/>
        <end position="59"/>
    </location>
</feature>